<evidence type="ECO:0000256" key="1">
    <source>
        <dbReference type="SAM" id="SignalP"/>
    </source>
</evidence>
<accession>A0ABD1CK72</accession>
<reference evidence="2 3" key="1">
    <citation type="submission" date="2024-05" db="EMBL/GenBank/DDBJ databases">
        <title>Culex pipiens pipiens assembly and annotation.</title>
        <authorList>
            <person name="Alout H."/>
            <person name="Durand T."/>
        </authorList>
    </citation>
    <scope>NUCLEOTIDE SEQUENCE [LARGE SCALE GENOMIC DNA]</scope>
    <source>
        <strain evidence="2">HA-2024</strain>
        <tissue evidence="2">Whole body</tissue>
    </source>
</reference>
<comment type="caution">
    <text evidence="2">The sequence shown here is derived from an EMBL/GenBank/DDBJ whole genome shotgun (WGS) entry which is preliminary data.</text>
</comment>
<evidence type="ECO:0000313" key="3">
    <source>
        <dbReference type="Proteomes" id="UP001562425"/>
    </source>
</evidence>
<dbReference type="EMBL" id="JBEHCU010011399">
    <property type="protein sequence ID" value="KAL1376781.1"/>
    <property type="molecule type" value="Genomic_DNA"/>
</dbReference>
<gene>
    <name evidence="2" type="ORF">pipiens_016695</name>
</gene>
<proteinExistence type="predicted"/>
<organism evidence="2 3">
    <name type="scientific">Culex pipiens pipiens</name>
    <name type="common">Northern house mosquito</name>
    <dbReference type="NCBI Taxonomy" id="38569"/>
    <lineage>
        <taxon>Eukaryota</taxon>
        <taxon>Metazoa</taxon>
        <taxon>Ecdysozoa</taxon>
        <taxon>Arthropoda</taxon>
        <taxon>Hexapoda</taxon>
        <taxon>Insecta</taxon>
        <taxon>Pterygota</taxon>
        <taxon>Neoptera</taxon>
        <taxon>Endopterygota</taxon>
        <taxon>Diptera</taxon>
        <taxon>Nematocera</taxon>
        <taxon>Culicoidea</taxon>
        <taxon>Culicidae</taxon>
        <taxon>Culicinae</taxon>
        <taxon>Culicini</taxon>
        <taxon>Culex</taxon>
        <taxon>Culex</taxon>
    </lineage>
</organism>
<sequence>MKFIPLSLLFVIIIQFSTANLNATNGTTGTGRFLIFPQTSPTRHQLIAGIGIPLGIPVSVTTGWVIKAQYFLPYNVDDLKPVRWPGWNGAVQKRDADGAHFEHYEVNEVNFETEKLPDEDDDEFEDGDDSYWLDDEEVERFQEADQQFPPNESNAKEVEGYNAERSRWVTYKTMEQVGERDNEYYRAE</sequence>
<keyword evidence="3" id="KW-1185">Reference proteome</keyword>
<feature type="chain" id="PRO_5044855783" evidence="1">
    <location>
        <begin position="20"/>
        <end position="188"/>
    </location>
</feature>
<evidence type="ECO:0000313" key="2">
    <source>
        <dbReference type="EMBL" id="KAL1376781.1"/>
    </source>
</evidence>
<dbReference type="AlphaFoldDB" id="A0ABD1CK72"/>
<keyword evidence="1" id="KW-0732">Signal</keyword>
<protein>
    <submittedName>
        <fullName evidence="2">Uncharacterized protein</fullName>
    </submittedName>
</protein>
<feature type="signal peptide" evidence="1">
    <location>
        <begin position="1"/>
        <end position="19"/>
    </location>
</feature>
<name>A0ABD1CK72_CULPP</name>
<dbReference type="Proteomes" id="UP001562425">
    <property type="component" value="Unassembled WGS sequence"/>
</dbReference>